<dbReference type="AlphaFoldDB" id="A0A6C0PAZ9"/>
<reference evidence="1 2" key="1">
    <citation type="submission" date="2020-02" db="EMBL/GenBank/DDBJ databases">
        <title>Paenibacillus sp. nov., isolated from rhizosphere soil of tomato.</title>
        <authorList>
            <person name="Weon H.-Y."/>
            <person name="Lee S.A."/>
        </authorList>
    </citation>
    <scope>NUCLEOTIDE SEQUENCE [LARGE SCALE GENOMIC DNA]</scope>
    <source>
        <strain evidence="1 2">14171R-81</strain>
        <plasmid evidence="1 2">unnamed2</plasmid>
    </source>
</reference>
<dbReference type="EMBL" id="CP048288">
    <property type="protein sequence ID" value="QHW35698.1"/>
    <property type="molecule type" value="Genomic_DNA"/>
</dbReference>
<keyword evidence="2" id="KW-1185">Reference proteome</keyword>
<proteinExistence type="predicted"/>
<dbReference type="RefSeq" id="WP_162645832.1">
    <property type="nucleotide sequence ID" value="NZ_CP048288.1"/>
</dbReference>
<dbReference type="KEGG" id="prz:GZH47_32925"/>
<protein>
    <submittedName>
        <fullName evidence="1">Uncharacterized protein</fullName>
    </submittedName>
</protein>
<name>A0A6C0PAZ9_9BACL</name>
<dbReference type="Proteomes" id="UP000479114">
    <property type="component" value="Plasmid unnamed2"/>
</dbReference>
<evidence type="ECO:0000313" key="2">
    <source>
        <dbReference type="Proteomes" id="UP000479114"/>
    </source>
</evidence>
<gene>
    <name evidence="1" type="ORF">GZH47_32925</name>
</gene>
<accession>A0A6C0PAZ9</accession>
<organism evidence="1 2">
    <name type="scientific">Paenibacillus rhizovicinus</name>
    <dbReference type="NCBI Taxonomy" id="2704463"/>
    <lineage>
        <taxon>Bacteria</taxon>
        <taxon>Bacillati</taxon>
        <taxon>Bacillota</taxon>
        <taxon>Bacilli</taxon>
        <taxon>Bacillales</taxon>
        <taxon>Paenibacillaceae</taxon>
        <taxon>Paenibacillus</taxon>
    </lineage>
</organism>
<evidence type="ECO:0000313" key="1">
    <source>
        <dbReference type="EMBL" id="QHW35698.1"/>
    </source>
</evidence>
<geneLocation type="plasmid" evidence="1 2">
    <name>unnamed2</name>
</geneLocation>
<sequence length="50" mass="5696">MPHAKDLIHKGLYMGPVSGGIGYVYEYHGQLYVYTAGRIIPHEQHLREKA</sequence>
<keyword evidence="1" id="KW-0614">Plasmid</keyword>